<keyword evidence="2" id="KW-1185">Reference proteome</keyword>
<accession>A0A8J3QZ98</accession>
<proteinExistence type="predicted"/>
<comment type="caution">
    <text evidence="1">The sequence shown here is derived from an EMBL/GenBank/DDBJ whole genome shotgun (WGS) entry which is preliminary data.</text>
</comment>
<organism evidence="1 2">
    <name type="scientific">Rugosimonospora africana</name>
    <dbReference type="NCBI Taxonomy" id="556532"/>
    <lineage>
        <taxon>Bacteria</taxon>
        <taxon>Bacillati</taxon>
        <taxon>Actinomycetota</taxon>
        <taxon>Actinomycetes</taxon>
        <taxon>Micromonosporales</taxon>
        <taxon>Micromonosporaceae</taxon>
        <taxon>Rugosimonospora</taxon>
    </lineage>
</organism>
<dbReference type="EMBL" id="BONZ01000089">
    <property type="protein sequence ID" value="GIH20115.1"/>
    <property type="molecule type" value="Genomic_DNA"/>
</dbReference>
<dbReference type="AlphaFoldDB" id="A0A8J3QZ98"/>
<protein>
    <submittedName>
        <fullName evidence="1">Uncharacterized protein</fullName>
    </submittedName>
</protein>
<sequence>MEFQATLGQIVTAVIGAGLQLRYLEEYPEPFWRPGDLSAAAWRGRLPNAFALVASRPG</sequence>
<evidence type="ECO:0000313" key="2">
    <source>
        <dbReference type="Proteomes" id="UP000642748"/>
    </source>
</evidence>
<dbReference type="Proteomes" id="UP000642748">
    <property type="component" value="Unassembled WGS sequence"/>
</dbReference>
<evidence type="ECO:0000313" key="1">
    <source>
        <dbReference type="EMBL" id="GIH20115.1"/>
    </source>
</evidence>
<reference evidence="1" key="1">
    <citation type="submission" date="2021-01" db="EMBL/GenBank/DDBJ databases">
        <title>Whole genome shotgun sequence of Rugosimonospora africana NBRC 104875.</title>
        <authorList>
            <person name="Komaki H."/>
            <person name="Tamura T."/>
        </authorList>
    </citation>
    <scope>NUCLEOTIDE SEQUENCE</scope>
    <source>
        <strain evidence="1">NBRC 104875</strain>
    </source>
</reference>
<gene>
    <name evidence="1" type="ORF">Raf01_82870</name>
</gene>
<name>A0A8J3QZ98_9ACTN</name>